<sequence>MDPRLVTYPVLFDSPRSRILLNFDGPLYAYHVDDKSWECINENFPYSEATLVDNVLYYLVDEVFHSKAGIVRFMALNEGLSHKILMPRVDGEDEVV</sequence>
<proteinExistence type="predicted"/>
<dbReference type="EMBL" id="JBBPBN010000034">
    <property type="protein sequence ID" value="KAK9003087.1"/>
    <property type="molecule type" value="Genomic_DNA"/>
</dbReference>
<accession>A0ABR2QR11</accession>
<comment type="caution">
    <text evidence="1">The sequence shown here is derived from an EMBL/GenBank/DDBJ whole genome shotgun (WGS) entry which is preliminary data.</text>
</comment>
<organism evidence="1 2">
    <name type="scientific">Hibiscus sabdariffa</name>
    <name type="common">roselle</name>
    <dbReference type="NCBI Taxonomy" id="183260"/>
    <lineage>
        <taxon>Eukaryota</taxon>
        <taxon>Viridiplantae</taxon>
        <taxon>Streptophyta</taxon>
        <taxon>Embryophyta</taxon>
        <taxon>Tracheophyta</taxon>
        <taxon>Spermatophyta</taxon>
        <taxon>Magnoliopsida</taxon>
        <taxon>eudicotyledons</taxon>
        <taxon>Gunneridae</taxon>
        <taxon>Pentapetalae</taxon>
        <taxon>rosids</taxon>
        <taxon>malvids</taxon>
        <taxon>Malvales</taxon>
        <taxon>Malvaceae</taxon>
        <taxon>Malvoideae</taxon>
        <taxon>Hibiscus</taxon>
    </lineage>
</organism>
<name>A0ABR2QR11_9ROSI</name>
<dbReference type="Proteomes" id="UP001396334">
    <property type="component" value="Unassembled WGS sequence"/>
</dbReference>
<gene>
    <name evidence="1" type="ORF">V6N11_060656</name>
</gene>
<reference evidence="1 2" key="1">
    <citation type="journal article" date="2024" name="G3 (Bethesda)">
        <title>Genome assembly of Hibiscus sabdariffa L. provides insights into metabolisms of medicinal natural products.</title>
        <authorList>
            <person name="Kim T."/>
        </authorList>
    </citation>
    <scope>NUCLEOTIDE SEQUENCE [LARGE SCALE GENOMIC DNA]</scope>
    <source>
        <strain evidence="1">TK-2024</strain>
        <tissue evidence="1">Old leaves</tissue>
    </source>
</reference>
<keyword evidence="2" id="KW-1185">Reference proteome</keyword>
<evidence type="ECO:0000313" key="2">
    <source>
        <dbReference type="Proteomes" id="UP001396334"/>
    </source>
</evidence>
<evidence type="ECO:0000313" key="1">
    <source>
        <dbReference type="EMBL" id="KAK9003087.1"/>
    </source>
</evidence>
<evidence type="ECO:0008006" key="3">
    <source>
        <dbReference type="Google" id="ProtNLM"/>
    </source>
</evidence>
<protein>
    <recommendedName>
        <fullName evidence="3">F-box protein</fullName>
    </recommendedName>
</protein>